<reference evidence="3" key="1">
    <citation type="journal article" date="2015" name="PLoS Genet.">
        <title>Genome Sequence and Transcriptome Analyses of Chrysochromulina tobin: Metabolic Tools for Enhanced Algal Fitness in the Prominent Order Prymnesiales (Haptophyceae).</title>
        <authorList>
            <person name="Hovde B.T."/>
            <person name="Deodato C.R."/>
            <person name="Hunsperger H.M."/>
            <person name="Ryken S.A."/>
            <person name="Yost W."/>
            <person name="Jha R.K."/>
            <person name="Patterson J."/>
            <person name="Monnat R.J. Jr."/>
            <person name="Barlow S.B."/>
            <person name="Starkenburg S.R."/>
            <person name="Cattolico R.A."/>
        </authorList>
    </citation>
    <scope>NUCLEOTIDE SEQUENCE</scope>
    <source>
        <strain evidence="3">CCMP291</strain>
    </source>
</reference>
<gene>
    <name evidence="2" type="ORF">Ctob_005981</name>
</gene>
<evidence type="ECO:0000313" key="3">
    <source>
        <dbReference type="Proteomes" id="UP000037460"/>
    </source>
</evidence>
<feature type="region of interest" description="Disordered" evidence="1">
    <location>
        <begin position="66"/>
        <end position="89"/>
    </location>
</feature>
<sequence length="230" mass="25103">MTHPDMLAQQAREAAAAADVAALQMKVTSFSAGSAILDADHKSAAAKPTVVPFLEVQAAYELLMQEDGDGGSPAQQQNRQRPGQKAAQRQRTLGEVLCDRLRDEPELVTELWEDIQRLHLRVTNPMLDAIFHALKENTKAAGNGAAVVVDAARFAQARLIRDGSHKGLLDIDTRCSAFVTLLNWCHEREEELGDLAFEIIDEINDEDRAHSPAVMSAIGSVFCSGTRSPY</sequence>
<evidence type="ECO:0000256" key="1">
    <source>
        <dbReference type="SAM" id="MobiDB-lite"/>
    </source>
</evidence>
<protein>
    <submittedName>
        <fullName evidence="2">Uncharacterized protein</fullName>
    </submittedName>
</protein>
<comment type="caution">
    <text evidence="2">The sequence shown here is derived from an EMBL/GenBank/DDBJ whole genome shotgun (WGS) entry which is preliminary data.</text>
</comment>
<accession>A0A0M0J4V3</accession>
<keyword evidence="3" id="KW-1185">Reference proteome</keyword>
<dbReference type="AlphaFoldDB" id="A0A0M0J4V3"/>
<name>A0A0M0J4V3_9EUKA</name>
<proteinExistence type="predicted"/>
<dbReference type="EMBL" id="JWZX01003348">
    <property type="protein sequence ID" value="KOO21616.1"/>
    <property type="molecule type" value="Genomic_DNA"/>
</dbReference>
<organism evidence="2 3">
    <name type="scientific">Chrysochromulina tobinii</name>
    <dbReference type="NCBI Taxonomy" id="1460289"/>
    <lineage>
        <taxon>Eukaryota</taxon>
        <taxon>Haptista</taxon>
        <taxon>Haptophyta</taxon>
        <taxon>Prymnesiophyceae</taxon>
        <taxon>Prymnesiales</taxon>
        <taxon>Chrysochromulinaceae</taxon>
        <taxon>Chrysochromulina</taxon>
    </lineage>
</organism>
<feature type="compositionally biased region" description="Polar residues" evidence="1">
    <location>
        <begin position="73"/>
        <end position="89"/>
    </location>
</feature>
<dbReference type="Proteomes" id="UP000037460">
    <property type="component" value="Unassembled WGS sequence"/>
</dbReference>
<evidence type="ECO:0000313" key="2">
    <source>
        <dbReference type="EMBL" id="KOO21616.1"/>
    </source>
</evidence>